<evidence type="ECO:0000256" key="1">
    <source>
        <dbReference type="SAM" id="MobiDB-lite"/>
    </source>
</evidence>
<name>A0A8T0S5B0_PANVG</name>
<gene>
    <name evidence="2" type="ORF">PVAP13_5NG583150</name>
</gene>
<feature type="region of interest" description="Disordered" evidence="1">
    <location>
        <begin position="262"/>
        <end position="328"/>
    </location>
</feature>
<feature type="compositionally biased region" description="Basic residues" evidence="1">
    <location>
        <begin position="263"/>
        <end position="272"/>
    </location>
</feature>
<evidence type="ECO:0000313" key="2">
    <source>
        <dbReference type="EMBL" id="KAG2592824.1"/>
    </source>
</evidence>
<dbReference type="EMBL" id="CM029046">
    <property type="protein sequence ID" value="KAG2592824.1"/>
    <property type="molecule type" value="Genomic_DNA"/>
</dbReference>
<proteinExistence type="predicted"/>
<feature type="compositionally biased region" description="Low complexity" evidence="1">
    <location>
        <begin position="304"/>
        <end position="325"/>
    </location>
</feature>
<sequence length="418" mass="46395">MQRSGRHTCKYVEHTIGPEPIGREGSVLGLCSLRPRTVIWMGRRALRFQNHLNPVRPHRLVRDHRKLRRRRPHATGRPSARPLHWCPRGAPLLTPLAAALGALQTHRGPRLVQLHTTLLSSSAASLSQLAADARLLATSAPAGAWAPRSGAGGAGGHCGDALGGRTSVAEIQGRRGRIWRRRAEIRRLLWRIRRRRGWIRWRRDWIRWLPWPAEQGRGEIRTQAVAARVARLPGAAVGVRRGCPGITESCALLPSSHDACRGARTRLARRPSSRTSSTRRPTARTRTGTLRFARGTRKQRSAPRRSSATRRGTSFSSRTMSTTGRARTRAEVAEVLSVPPGFTAALLRHFRWGEDAAQRRSRGPGAAFEVLRRLRRVRAAAPCRHLCLCCACAPCTCCLCCLCCSLVKNRDPQKGHTL</sequence>
<reference evidence="2" key="1">
    <citation type="submission" date="2020-05" db="EMBL/GenBank/DDBJ databases">
        <title>WGS assembly of Panicum virgatum.</title>
        <authorList>
            <person name="Lovell J.T."/>
            <person name="Jenkins J."/>
            <person name="Shu S."/>
            <person name="Juenger T.E."/>
            <person name="Schmutz J."/>
        </authorList>
    </citation>
    <scope>NUCLEOTIDE SEQUENCE</scope>
    <source>
        <strain evidence="2">AP13</strain>
    </source>
</reference>
<keyword evidence="3" id="KW-1185">Reference proteome</keyword>
<accession>A0A8T0S5B0</accession>
<dbReference type="Proteomes" id="UP000823388">
    <property type="component" value="Chromosome 5N"/>
</dbReference>
<organism evidence="2 3">
    <name type="scientific">Panicum virgatum</name>
    <name type="common">Blackwell switchgrass</name>
    <dbReference type="NCBI Taxonomy" id="38727"/>
    <lineage>
        <taxon>Eukaryota</taxon>
        <taxon>Viridiplantae</taxon>
        <taxon>Streptophyta</taxon>
        <taxon>Embryophyta</taxon>
        <taxon>Tracheophyta</taxon>
        <taxon>Spermatophyta</taxon>
        <taxon>Magnoliopsida</taxon>
        <taxon>Liliopsida</taxon>
        <taxon>Poales</taxon>
        <taxon>Poaceae</taxon>
        <taxon>PACMAD clade</taxon>
        <taxon>Panicoideae</taxon>
        <taxon>Panicodae</taxon>
        <taxon>Paniceae</taxon>
        <taxon>Panicinae</taxon>
        <taxon>Panicum</taxon>
        <taxon>Panicum sect. Hiantes</taxon>
    </lineage>
</organism>
<comment type="caution">
    <text evidence="2">The sequence shown here is derived from an EMBL/GenBank/DDBJ whole genome shotgun (WGS) entry which is preliminary data.</text>
</comment>
<protein>
    <submittedName>
        <fullName evidence="2">Uncharacterized protein</fullName>
    </submittedName>
</protein>
<feature type="compositionally biased region" description="Basic residues" evidence="1">
    <location>
        <begin position="294"/>
        <end position="303"/>
    </location>
</feature>
<dbReference type="AlphaFoldDB" id="A0A8T0S5B0"/>
<feature type="compositionally biased region" description="Low complexity" evidence="1">
    <location>
        <begin position="273"/>
        <end position="291"/>
    </location>
</feature>
<evidence type="ECO:0000313" key="3">
    <source>
        <dbReference type="Proteomes" id="UP000823388"/>
    </source>
</evidence>